<accession>A0A0C4RYS1</accession>
<name>A0A0C4RYS1_9CLOS</name>
<gene>
    <name evidence="1" type="primary">ORF9</name>
</gene>
<protein>
    <submittedName>
        <fullName evidence="1">p19.6</fullName>
    </submittedName>
</protein>
<proteinExistence type="predicted"/>
<reference evidence="1" key="1">
    <citation type="submission" date="2014-01" db="EMBL/GenBank/DDBJ databases">
        <title>Nucleotide sequencing of an Israeli isolate of Grapevine leafroll-associated virus-3.</title>
        <authorList>
            <person name="Mawassi M."/>
            <person name="Gerner I."/>
            <person name="Mookkan M."/>
        </authorList>
    </citation>
    <scope>NUCLEOTIDE SEQUENCE</scope>
</reference>
<sequence length="177" mass="19703">MKLLSLRYLILRLSKSLKTNDHLVLILIKEALINYYNTSFTDEDAVLRDSRESIENFLVARCGSQNSCRVMKALITGIVCKMSIETARNFVGDLILVADSSVSALEEAKSIRDNFRLRKRRGKYFYSGDCGSDVAKVRYILSGENRGLGYTDSLKLACVGREGGGNILQHLLISSLG</sequence>
<dbReference type="EMBL" id="KJ174518">
    <property type="protein sequence ID" value="AIW06644.1"/>
    <property type="molecule type" value="Genomic_RNA"/>
</dbReference>
<evidence type="ECO:0000313" key="1">
    <source>
        <dbReference type="EMBL" id="AIW06644.1"/>
    </source>
</evidence>
<organism evidence="1">
    <name type="scientific">Grapevine leafroll-associated virus 3</name>
    <dbReference type="NCBI Taxonomy" id="55951"/>
    <lineage>
        <taxon>Viruses</taxon>
        <taxon>Riboviria</taxon>
        <taxon>Orthornavirae</taxon>
        <taxon>Kitrinoviricota</taxon>
        <taxon>Alsuviricetes</taxon>
        <taxon>Martellivirales</taxon>
        <taxon>Closteroviridae</taxon>
        <taxon>Ampelovirus</taxon>
        <taxon>Ampelovirus trivitis</taxon>
    </lineage>
</organism>